<dbReference type="PANTHER" id="PTHR42862:SF1">
    <property type="entry name" value="DELTA-1-PYRROLINE-5-CARBOXYLATE DEHYDROGENASE 2, ISOFORM A-RELATED"/>
    <property type="match status" value="1"/>
</dbReference>
<evidence type="ECO:0000313" key="9">
    <source>
        <dbReference type="EMBL" id="AWV98667.1"/>
    </source>
</evidence>
<dbReference type="PANTHER" id="PTHR42862">
    <property type="entry name" value="DELTA-1-PYRROLINE-5-CARBOXYLATE DEHYDROGENASE 1, ISOFORM A-RELATED"/>
    <property type="match status" value="1"/>
</dbReference>
<dbReference type="InterPro" id="IPR016162">
    <property type="entry name" value="Ald_DH_N"/>
</dbReference>
<feature type="domain" description="Proline dehydrogenase" evidence="8">
    <location>
        <begin position="128"/>
        <end position="423"/>
    </location>
</feature>
<proteinExistence type="predicted"/>
<evidence type="ECO:0000256" key="6">
    <source>
        <dbReference type="PIRSR" id="PIRSR000197-1"/>
    </source>
</evidence>
<accession>A0A2Z4GBT0</accession>
<dbReference type="GO" id="GO:0009898">
    <property type="term" value="C:cytoplasmic side of plasma membrane"/>
    <property type="evidence" value="ECO:0007669"/>
    <property type="project" value="TreeGrafter"/>
</dbReference>
<comment type="catalytic activity">
    <reaction evidence="5">
        <text>L-glutamate 5-semialdehyde + NAD(+) + H2O = L-glutamate + NADH + 2 H(+)</text>
        <dbReference type="Rhea" id="RHEA:30235"/>
        <dbReference type="ChEBI" id="CHEBI:15377"/>
        <dbReference type="ChEBI" id="CHEBI:15378"/>
        <dbReference type="ChEBI" id="CHEBI:29985"/>
        <dbReference type="ChEBI" id="CHEBI:57540"/>
        <dbReference type="ChEBI" id="CHEBI:57945"/>
        <dbReference type="ChEBI" id="CHEBI:58066"/>
        <dbReference type="EC" id="1.2.1.88"/>
    </reaction>
</comment>
<keyword evidence="4" id="KW-0520">NAD</keyword>
<gene>
    <name evidence="9" type="ORF">DJ013_10990</name>
</gene>
<dbReference type="AlphaFoldDB" id="A0A2Z4GBT0"/>
<dbReference type="GO" id="GO:0010133">
    <property type="term" value="P:L-proline catabolic process to L-glutamate"/>
    <property type="evidence" value="ECO:0007669"/>
    <property type="project" value="InterPro"/>
</dbReference>
<dbReference type="Gene3D" id="3.20.20.220">
    <property type="match status" value="1"/>
</dbReference>
<dbReference type="OrthoDB" id="9762913at2"/>
<dbReference type="InterPro" id="IPR016160">
    <property type="entry name" value="Ald_DH_CS_CYS"/>
</dbReference>
<dbReference type="SUPFAM" id="SSF53720">
    <property type="entry name" value="ALDH-like"/>
    <property type="match status" value="1"/>
</dbReference>
<dbReference type="RefSeq" id="WP_111371860.1">
    <property type="nucleotide sequence ID" value="NZ_CP029480.1"/>
</dbReference>
<dbReference type="FunFam" id="3.40.309.10:FF:000005">
    <property type="entry name" value="1-pyrroline-5-carboxylate dehydrogenase 1"/>
    <property type="match status" value="1"/>
</dbReference>
<dbReference type="GO" id="GO:0003700">
    <property type="term" value="F:DNA-binding transcription factor activity"/>
    <property type="evidence" value="ECO:0007669"/>
    <property type="project" value="InterPro"/>
</dbReference>
<evidence type="ECO:0000256" key="3">
    <source>
        <dbReference type="ARBA" id="ARBA00023002"/>
    </source>
</evidence>
<evidence type="ECO:0000256" key="2">
    <source>
        <dbReference type="ARBA" id="ARBA00012884"/>
    </source>
</evidence>
<evidence type="ECO:0000259" key="8">
    <source>
        <dbReference type="Pfam" id="PF01619"/>
    </source>
</evidence>
<dbReference type="Pfam" id="PF00171">
    <property type="entry name" value="Aldedh"/>
    <property type="match status" value="1"/>
</dbReference>
<evidence type="ECO:0000259" key="7">
    <source>
        <dbReference type="Pfam" id="PF00171"/>
    </source>
</evidence>
<dbReference type="KEGG" id="als:DJ013_10990"/>
<dbReference type="InterPro" id="IPR029041">
    <property type="entry name" value="FAD-linked_oxidoreductase-like"/>
</dbReference>
<evidence type="ECO:0000256" key="5">
    <source>
        <dbReference type="ARBA" id="ARBA00048142"/>
    </source>
</evidence>
<keyword evidence="3" id="KW-0560">Oxidoreductase</keyword>
<dbReference type="InterPro" id="IPR015590">
    <property type="entry name" value="Aldehyde_DH_dom"/>
</dbReference>
<evidence type="ECO:0000256" key="4">
    <source>
        <dbReference type="ARBA" id="ARBA00023027"/>
    </source>
</evidence>
<feature type="active site" evidence="6">
    <location>
        <position position="726"/>
    </location>
</feature>
<feature type="domain" description="Aldehyde dehydrogenase" evidence="7">
    <location>
        <begin position="545"/>
        <end position="945"/>
    </location>
</feature>
<dbReference type="SUPFAM" id="SSF51730">
    <property type="entry name" value="FAD-linked oxidoreductase"/>
    <property type="match status" value="1"/>
</dbReference>
<protein>
    <recommendedName>
        <fullName evidence="2">L-glutamate gamma-semialdehyde dehydrogenase</fullName>
        <ecNumber evidence="2">1.2.1.88</ecNumber>
    </recommendedName>
</protein>
<sequence>MLSNKEMQEVLLLAEDLQNGSISTVKNDFADRMEPIIKSPSSKHFLIRLMDVAFRSNNNQRVSDYVLGLFNTGNEHKGLFNAFESILVKLYRSIGHYFPSISVPLMLSQIQQVTNSIVFFVGKSKFTAHAAQRKSEGIRLNVNLIGEALIGEKEAAERIQQYKDLLRQSDVDYISIKISTIYSQITSLAYEHSVALLVEKLSSIYDEIYLIHQETGIWKFVNLDMEEYRDLQMTVDTFTRTLSLEKYKNLRAGIVLQAYLPDTFDELVKLQNWATERVKQGGSPVKVRLVKGANMEMEMTEASLEDWEVAPYTQKVHTDANFKKLLLQALSLDKLKALNLGIASHNIFDLAFGLHFVQKNNLYDYVEFEMLEGMANETVRSLASQKAHILLYTPIVKKENYNSAMAYLVRRLDEGTQDGNFLKEGFGLQVDSDKWNEIKRQFLSSVELIETVSTTTKREQNRNTETFIPQESFYNVANTDWTLQVNRDWIEGVRTNWHENLPSLIPVVPKSDSNDTVQLEGWNGMPNWSYQMASENDYHDFLKTETNWHNESVQKRAEILRNVAVEIEKNRGLLISVAIAELGKTTAEVDVEVSEAVDFANYYAESILKLSDEIEITHKEGVNLILSPWNFPVAIPIGGVLASLAAGKRAILKPSSNATATAYLTSKCLFDAGISTDIFAFLPTEERNLDPFLASGNTFDAVILTGSTDTAQFLLNRNPTLNLFAETGGKNSTIVSALADREQAIKNVVQSAFGNAGQKCSATSLLILEDEIFEDEHFKALLKDAAESKFHGNPWNLETQIGPLAVPIPEKILHVLENTADEDWLVKPVRKGDFFLSPGIKWGITTESYEYQNELFGPILSVMKAKNLEEAIALVNGVDYGLTSGLESLDKNEVAIWKSKIKAGNLYVNRPTTGAIVERQPFGGMKASNFGFGMKAGGLNYVLQFLTPAKKEATLAEAENSYKKWATELFEKEIDYAKLRGQYNLNSYMKPEKVLILTDAKTSDHDLELVKTACKVLGLKQETKAPYDLSKNEINHDTVIRSLATENMDELRLLCHEKSVQIYEVTPSPNGRIELLNYLTEQNFSFNFHRYGNLLGEA</sequence>
<dbReference type="InterPro" id="IPR002872">
    <property type="entry name" value="Proline_DH_dom"/>
</dbReference>
<name>A0A2Z4GBT0_9BACT</name>
<reference evidence="9 10" key="1">
    <citation type="submission" date="2018-05" db="EMBL/GenBank/DDBJ databases">
        <title>Complete genome sequence of Arcticibacterium luteifluviistationis SM1504T, a cytophagaceae bacterium isolated from Arctic surface seawater.</title>
        <authorList>
            <person name="Li Y."/>
            <person name="Qin Q.-L."/>
        </authorList>
    </citation>
    <scope>NUCLEOTIDE SEQUENCE [LARGE SCALE GENOMIC DNA]</scope>
    <source>
        <strain evidence="9 10">SM1504</strain>
    </source>
</reference>
<dbReference type="GO" id="GO:0003842">
    <property type="term" value="F:L-glutamate gamma-semialdehyde dehydrogenase activity"/>
    <property type="evidence" value="ECO:0007669"/>
    <property type="project" value="UniProtKB-EC"/>
</dbReference>
<dbReference type="Gene3D" id="3.40.309.10">
    <property type="entry name" value="Aldehyde Dehydrogenase, Chain A, domain 2"/>
    <property type="match status" value="1"/>
</dbReference>
<evidence type="ECO:0000256" key="1">
    <source>
        <dbReference type="ARBA" id="ARBA00004786"/>
    </source>
</evidence>
<dbReference type="Gene3D" id="3.40.605.10">
    <property type="entry name" value="Aldehyde Dehydrogenase, Chain A, domain 1"/>
    <property type="match status" value="1"/>
</dbReference>
<dbReference type="InterPro" id="IPR050485">
    <property type="entry name" value="Proline_metab_enzyme"/>
</dbReference>
<keyword evidence="10" id="KW-1185">Reference proteome</keyword>
<evidence type="ECO:0000313" key="10">
    <source>
        <dbReference type="Proteomes" id="UP000249873"/>
    </source>
</evidence>
<dbReference type="EC" id="1.2.1.88" evidence="2"/>
<dbReference type="PROSITE" id="PS00070">
    <property type="entry name" value="ALDEHYDE_DEHYDR_CYS"/>
    <property type="match status" value="1"/>
</dbReference>
<organism evidence="9 10">
    <name type="scientific">Arcticibacterium luteifluviistationis</name>
    <dbReference type="NCBI Taxonomy" id="1784714"/>
    <lineage>
        <taxon>Bacteria</taxon>
        <taxon>Pseudomonadati</taxon>
        <taxon>Bacteroidota</taxon>
        <taxon>Cytophagia</taxon>
        <taxon>Cytophagales</taxon>
        <taxon>Leadbetterellaceae</taxon>
        <taxon>Arcticibacterium</taxon>
    </lineage>
</organism>
<dbReference type="InterPro" id="IPR016161">
    <property type="entry name" value="Ald_DH/histidinol_DH"/>
</dbReference>
<dbReference type="GO" id="GO:0004657">
    <property type="term" value="F:proline dehydrogenase activity"/>
    <property type="evidence" value="ECO:0007669"/>
    <property type="project" value="InterPro"/>
</dbReference>
<dbReference type="PIRSF" id="PIRSF000197">
    <property type="entry name" value="Bifunct_PutA"/>
    <property type="match status" value="1"/>
</dbReference>
<feature type="active site" evidence="6">
    <location>
        <position position="760"/>
    </location>
</feature>
<dbReference type="Proteomes" id="UP000249873">
    <property type="component" value="Chromosome"/>
</dbReference>
<dbReference type="Pfam" id="PF01619">
    <property type="entry name" value="Pro_dh"/>
    <property type="match status" value="1"/>
</dbReference>
<comment type="pathway">
    <text evidence="1">Amino-acid degradation; L-proline degradation into L-glutamate; L-glutamate from L-proline: step 2/2.</text>
</comment>
<dbReference type="EMBL" id="CP029480">
    <property type="protein sequence ID" value="AWV98667.1"/>
    <property type="molecule type" value="Genomic_DNA"/>
</dbReference>
<dbReference type="InterPro" id="IPR016163">
    <property type="entry name" value="Ald_DH_C"/>
</dbReference>
<dbReference type="InterPro" id="IPR025703">
    <property type="entry name" value="Bifunct_PutA"/>
</dbReference>